<sequence length="177" mass="19294">MGARNGPDGYGWVGKGLHWLTVLALTAQLTVGWLMEADDSGSGRGRGRGRSGESGRGRGRGGEDSSYLDDPETLVRVHVVIGVTILLLAVARVVWRRVAGLPPWSEHLSEGQRRLAHWTERVLLVLLFLMPATGLLLVGVGDDDVLPLHVATHLAFFAALAAHLFLTLRPRILRRML</sequence>
<dbReference type="EMBL" id="CP038267">
    <property type="protein sequence ID" value="QBR91031.1"/>
    <property type="molecule type" value="Genomic_DNA"/>
</dbReference>
<evidence type="ECO:0000256" key="3">
    <source>
        <dbReference type="ARBA" id="ARBA00022475"/>
    </source>
</evidence>
<proteinExistence type="inferred from homology"/>
<dbReference type="InterPro" id="IPR011577">
    <property type="entry name" value="Cyt_b561_bac/Ni-Hgenase"/>
</dbReference>
<feature type="transmembrane region" description="Helical" evidence="13">
    <location>
        <begin position="75"/>
        <end position="95"/>
    </location>
</feature>
<evidence type="ECO:0000256" key="6">
    <source>
        <dbReference type="ARBA" id="ARBA00022723"/>
    </source>
</evidence>
<feature type="transmembrane region" description="Helical" evidence="13">
    <location>
        <begin position="122"/>
        <end position="140"/>
    </location>
</feature>
<keyword evidence="7" id="KW-0249">Electron transport</keyword>
<comment type="subcellular location">
    <subcellularLocation>
        <location evidence="1">Cell membrane</location>
        <topology evidence="1">Multi-pass membrane protein</topology>
    </subcellularLocation>
</comment>
<dbReference type="GO" id="GO:0022904">
    <property type="term" value="P:respiratory electron transport chain"/>
    <property type="evidence" value="ECO:0007669"/>
    <property type="project" value="InterPro"/>
</dbReference>
<dbReference type="GO" id="GO:0009055">
    <property type="term" value="F:electron transfer activity"/>
    <property type="evidence" value="ECO:0007669"/>
    <property type="project" value="InterPro"/>
</dbReference>
<dbReference type="GO" id="GO:0046872">
    <property type="term" value="F:metal ion binding"/>
    <property type="evidence" value="ECO:0007669"/>
    <property type="project" value="UniProtKB-KW"/>
</dbReference>
<feature type="region of interest" description="Disordered" evidence="12">
    <location>
        <begin position="39"/>
        <end position="66"/>
    </location>
</feature>
<dbReference type="SUPFAM" id="SSF81342">
    <property type="entry name" value="Transmembrane di-heme cytochromes"/>
    <property type="match status" value="1"/>
</dbReference>
<keyword evidence="9" id="KW-0408">Iron</keyword>
<name>A0A4P7GH28_9ACTN</name>
<accession>A0A4P7GH28</accession>
<keyword evidence="8 13" id="KW-1133">Transmembrane helix</keyword>
<evidence type="ECO:0000256" key="1">
    <source>
        <dbReference type="ARBA" id="ARBA00004651"/>
    </source>
</evidence>
<evidence type="ECO:0000256" key="11">
    <source>
        <dbReference type="ARBA" id="ARBA00037975"/>
    </source>
</evidence>
<dbReference type="InterPro" id="IPR016174">
    <property type="entry name" value="Di-haem_cyt_TM"/>
</dbReference>
<dbReference type="InterPro" id="IPR052168">
    <property type="entry name" value="Cytochrome_b561_oxidase"/>
</dbReference>
<evidence type="ECO:0000313" key="15">
    <source>
        <dbReference type="EMBL" id="QBR91031.1"/>
    </source>
</evidence>
<dbReference type="RefSeq" id="WP_135073224.1">
    <property type="nucleotide sequence ID" value="NZ_CP038267.1"/>
</dbReference>
<dbReference type="GO" id="GO:0005886">
    <property type="term" value="C:plasma membrane"/>
    <property type="evidence" value="ECO:0007669"/>
    <property type="project" value="UniProtKB-SubCell"/>
</dbReference>
<feature type="transmembrane region" description="Helical" evidence="13">
    <location>
        <begin position="12"/>
        <end position="35"/>
    </location>
</feature>
<evidence type="ECO:0000256" key="5">
    <source>
        <dbReference type="ARBA" id="ARBA00022692"/>
    </source>
</evidence>
<dbReference type="OrthoDB" id="7280471at2"/>
<keyword evidence="2" id="KW-0813">Transport</keyword>
<keyword evidence="6" id="KW-0479">Metal-binding</keyword>
<feature type="transmembrane region" description="Helical" evidence="13">
    <location>
        <begin position="146"/>
        <end position="168"/>
    </location>
</feature>
<feature type="compositionally biased region" description="Basic and acidic residues" evidence="12">
    <location>
        <begin position="50"/>
        <end position="63"/>
    </location>
</feature>
<dbReference type="AlphaFoldDB" id="A0A4P7GH28"/>
<reference evidence="15 16" key="1">
    <citation type="submission" date="2019-03" db="EMBL/GenBank/DDBJ databases">
        <title>Three New Species of Nocardioides, Nocardioides euryhalodurans sp. nov., Nocardioides seonyuensis sp. nov. and Nocardioides eburneoflavus sp. nov., Iolated from Soil.</title>
        <authorList>
            <person name="Roh S.G."/>
            <person name="Lee C."/>
            <person name="Kim M.-K."/>
            <person name="Kim S.B."/>
        </authorList>
    </citation>
    <scope>NUCLEOTIDE SEQUENCE [LARGE SCALE GENOMIC DNA]</scope>
    <source>
        <strain evidence="15 16">MMS17-SY117</strain>
    </source>
</reference>
<organism evidence="15 16">
    <name type="scientific">Nocardioides euryhalodurans</name>
    <dbReference type="NCBI Taxonomy" id="2518370"/>
    <lineage>
        <taxon>Bacteria</taxon>
        <taxon>Bacillati</taxon>
        <taxon>Actinomycetota</taxon>
        <taxon>Actinomycetes</taxon>
        <taxon>Propionibacteriales</taxon>
        <taxon>Nocardioidaceae</taxon>
        <taxon>Nocardioides</taxon>
    </lineage>
</organism>
<feature type="domain" description="Cytochrome b561 bacterial/Ni-hydrogenase" evidence="14">
    <location>
        <begin position="10"/>
        <end position="175"/>
    </location>
</feature>
<dbReference type="Pfam" id="PF01292">
    <property type="entry name" value="Ni_hydr_CYTB"/>
    <property type="match status" value="1"/>
</dbReference>
<keyword evidence="4" id="KW-0349">Heme</keyword>
<dbReference type="GO" id="GO:0020037">
    <property type="term" value="F:heme binding"/>
    <property type="evidence" value="ECO:0007669"/>
    <property type="project" value="TreeGrafter"/>
</dbReference>
<keyword evidence="5 13" id="KW-0812">Transmembrane</keyword>
<keyword evidence="3" id="KW-1003">Cell membrane</keyword>
<protein>
    <recommendedName>
        <fullName evidence="14">Cytochrome b561 bacterial/Ni-hydrogenase domain-containing protein</fullName>
    </recommendedName>
</protein>
<evidence type="ECO:0000256" key="12">
    <source>
        <dbReference type="SAM" id="MobiDB-lite"/>
    </source>
</evidence>
<dbReference type="KEGG" id="noy:EXE57_01165"/>
<evidence type="ECO:0000256" key="8">
    <source>
        <dbReference type="ARBA" id="ARBA00022989"/>
    </source>
</evidence>
<evidence type="ECO:0000256" key="2">
    <source>
        <dbReference type="ARBA" id="ARBA00022448"/>
    </source>
</evidence>
<keyword evidence="16" id="KW-1185">Reference proteome</keyword>
<dbReference type="PANTHER" id="PTHR30529:SF7">
    <property type="entry name" value="CYTOCHROME B561 BACTERIAL_NI-HYDROGENASE DOMAIN-CONTAINING PROTEIN"/>
    <property type="match status" value="1"/>
</dbReference>
<evidence type="ECO:0000256" key="9">
    <source>
        <dbReference type="ARBA" id="ARBA00023004"/>
    </source>
</evidence>
<comment type="similarity">
    <text evidence="11">Belongs to the cytochrome b561 family.</text>
</comment>
<evidence type="ECO:0000313" key="16">
    <source>
        <dbReference type="Proteomes" id="UP000294894"/>
    </source>
</evidence>
<evidence type="ECO:0000256" key="7">
    <source>
        <dbReference type="ARBA" id="ARBA00022982"/>
    </source>
</evidence>
<evidence type="ECO:0000259" key="14">
    <source>
        <dbReference type="Pfam" id="PF01292"/>
    </source>
</evidence>
<evidence type="ECO:0000256" key="10">
    <source>
        <dbReference type="ARBA" id="ARBA00023136"/>
    </source>
</evidence>
<keyword evidence="10 13" id="KW-0472">Membrane</keyword>
<evidence type="ECO:0000256" key="4">
    <source>
        <dbReference type="ARBA" id="ARBA00022617"/>
    </source>
</evidence>
<dbReference type="Proteomes" id="UP000294894">
    <property type="component" value="Chromosome"/>
</dbReference>
<dbReference type="PANTHER" id="PTHR30529">
    <property type="entry name" value="CYTOCHROME B561"/>
    <property type="match status" value="1"/>
</dbReference>
<gene>
    <name evidence="15" type="ORF">EXE57_01165</name>
</gene>
<evidence type="ECO:0000256" key="13">
    <source>
        <dbReference type="SAM" id="Phobius"/>
    </source>
</evidence>